<proteinExistence type="predicted"/>
<evidence type="ECO:0000313" key="3">
    <source>
        <dbReference type="Proteomes" id="UP001607303"/>
    </source>
</evidence>
<evidence type="ECO:0000256" key="1">
    <source>
        <dbReference type="SAM" id="MobiDB-lite"/>
    </source>
</evidence>
<feature type="compositionally biased region" description="Acidic residues" evidence="1">
    <location>
        <begin position="122"/>
        <end position="132"/>
    </location>
</feature>
<keyword evidence="3" id="KW-1185">Reference proteome</keyword>
<evidence type="ECO:0000313" key="2">
    <source>
        <dbReference type="EMBL" id="KAL2751186.1"/>
    </source>
</evidence>
<dbReference type="AlphaFoldDB" id="A0ABD2D1K1"/>
<dbReference type="EMBL" id="JAYRBN010000007">
    <property type="protein sequence ID" value="KAL2751186.1"/>
    <property type="molecule type" value="Genomic_DNA"/>
</dbReference>
<name>A0ABD2D1K1_VESMC</name>
<sequence length="168" mass="19495">MVQTLRETLTYDPWWVAGRDRDRRSKWAMPRYGYGGIKRSASGTGEGRAVDVEYRRESPFTAEKTAAMIVYANCLRYPWKSRSLLVVGRSCRVYGVTESRKSKRKKKRKKKDEEEKEKKEKDEEEEDEEDEVEKQKEEVENGRTEGGGGRRSKVAGNCKLDGYISRVN</sequence>
<feature type="compositionally biased region" description="Basic and acidic residues" evidence="1">
    <location>
        <begin position="111"/>
        <end position="121"/>
    </location>
</feature>
<dbReference type="Proteomes" id="UP001607303">
    <property type="component" value="Unassembled WGS sequence"/>
</dbReference>
<feature type="compositionally biased region" description="Basic and acidic residues" evidence="1">
    <location>
        <begin position="133"/>
        <end position="143"/>
    </location>
</feature>
<feature type="region of interest" description="Disordered" evidence="1">
    <location>
        <begin position="96"/>
        <end position="168"/>
    </location>
</feature>
<feature type="compositionally biased region" description="Basic residues" evidence="1">
    <location>
        <begin position="101"/>
        <end position="110"/>
    </location>
</feature>
<accession>A0ABD2D1K1</accession>
<gene>
    <name evidence="2" type="ORF">V1477_000344</name>
</gene>
<organism evidence="2 3">
    <name type="scientific">Vespula maculifrons</name>
    <name type="common">Eastern yellow jacket</name>
    <name type="synonym">Wasp</name>
    <dbReference type="NCBI Taxonomy" id="7453"/>
    <lineage>
        <taxon>Eukaryota</taxon>
        <taxon>Metazoa</taxon>
        <taxon>Ecdysozoa</taxon>
        <taxon>Arthropoda</taxon>
        <taxon>Hexapoda</taxon>
        <taxon>Insecta</taxon>
        <taxon>Pterygota</taxon>
        <taxon>Neoptera</taxon>
        <taxon>Endopterygota</taxon>
        <taxon>Hymenoptera</taxon>
        <taxon>Apocrita</taxon>
        <taxon>Aculeata</taxon>
        <taxon>Vespoidea</taxon>
        <taxon>Vespidae</taxon>
        <taxon>Vespinae</taxon>
        <taxon>Vespula</taxon>
    </lineage>
</organism>
<reference evidence="2 3" key="1">
    <citation type="journal article" date="2024" name="Ann. Entomol. Soc. Am.">
        <title>Genomic analyses of the southern and eastern yellowjacket wasps (Hymenoptera: Vespidae) reveal evolutionary signatures of social life.</title>
        <authorList>
            <person name="Catto M.A."/>
            <person name="Caine P.B."/>
            <person name="Orr S.E."/>
            <person name="Hunt B.G."/>
            <person name="Goodisman M.A.D."/>
        </authorList>
    </citation>
    <scope>NUCLEOTIDE SEQUENCE [LARGE SCALE GENOMIC DNA]</scope>
    <source>
        <strain evidence="2">232</strain>
        <tissue evidence="2">Head and thorax</tissue>
    </source>
</reference>
<protein>
    <submittedName>
        <fullName evidence="2">Uncharacterized protein</fullName>
    </submittedName>
</protein>
<comment type="caution">
    <text evidence="2">The sequence shown here is derived from an EMBL/GenBank/DDBJ whole genome shotgun (WGS) entry which is preliminary data.</text>
</comment>